<evidence type="ECO:0000256" key="3">
    <source>
        <dbReference type="ARBA" id="ARBA00023157"/>
    </source>
</evidence>
<evidence type="ECO:0000256" key="5">
    <source>
        <dbReference type="SAM" id="SignalP"/>
    </source>
</evidence>
<dbReference type="GO" id="GO:0009897">
    <property type="term" value="C:external side of plasma membrane"/>
    <property type="evidence" value="ECO:0007669"/>
    <property type="project" value="TreeGrafter"/>
</dbReference>
<reference evidence="7" key="1">
    <citation type="journal article" date="2004" name="J. Eukaryot. Microbiol.">
        <title>Plastid-targeting peptides from the chlorarachniophyte Bigelowiella natans.</title>
        <authorList>
            <person name="Rogers M.B."/>
            <person name="Archibald J.M."/>
            <person name="Field M.A."/>
            <person name="Li C."/>
            <person name="Striepen B."/>
            <person name="Keeling P.J."/>
        </authorList>
    </citation>
    <scope>NUCLEOTIDE SEQUENCE</scope>
</reference>
<evidence type="ECO:0000256" key="1">
    <source>
        <dbReference type="ARBA" id="ARBA00007932"/>
    </source>
</evidence>
<dbReference type="AlphaFoldDB" id="Q5YEQ8"/>
<dbReference type="PANTHER" id="PTHR10517">
    <property type="entry name" value="FOLATE RECEPTOR"/>
    <property type="match status" value="1"/>
</dbReference>
<sequence length="314" mass="34894">MRGYSLLLHLLLLASQAAAQLQCQSFAQIYDNGTELCENMWGDAFKVVDNISEAYTMWFFDDQNPNAPISQRLHPTGNTSTCNLQYLHKTLPTAEGDDFTECHPWKEASCCSSNTANVTNLLNGYGPGYRWDRCGTLSQACERFFVQEACFYECSPHIGLYRRYGGHACDPASGQCTNVHNASNPGHNTWEVFKMPIRRDYCDAWWTACRNDMFCSNSGGNYFACALIPTTPNVTTPPPEVITNETTEEKEVLAPGLIALVVILGILLVAVAGFLCIVYRREKSGNPIFTPLKDRESKMPSQPSIAMVNGKVDV</sequence>
<feature type="chain" id="PRO_5004264445" evidence="5">
    <location>
        <begin position="20"/>
        <end position="314"/>
    </location>
</feature>
<name>Q5YEQ8_BIGNA</name>
<comment type="similarity">
    <text evidence="1">Belongs to the folate receptor family.</text>
</comment>
<evidence type="ECO:0000256" key="2">
    <source>
        <dbReference type="ARBA" id="ARBA00022729"/>
    </source>
</evidence>
<evidence type="ECO:0000313" key="7">
    <source>
        <dbReference type="EMBL" id="AAT09105.1"/>
    </source>
</evidence>
<dbReference type="InterPro" id="IPR004269">
    <property type="entry name" value="Folate_rcpt"/>
</dbReference>
<keyword evidence="7" id="KW-0675">Receptor</keyword>
<dbReference type="InterPro" id="IPR018143">
    <property type="entry name" value="Folate_rcpt-like"/>
</dbReference>
<dbReference type="GO" id="GO:0038023">
    <property type="term" value="F:signaling receptor activity"/>
    <property type="evidence" value="ECO:0007669"/>
    <property type="project" value="TreeGrafter"/>
</dbReference>
<protein>
    <submittedName>
        <fullName evidence="7">Folate receptor</fullName>
    </submittedName>
</protein>
<dbReference type="HOGENOM" id="CLU_881144_0_0_1"/>
<feature type="domain" description="Folate receptor-like" evidence="6">
    <location>
        <begin position="81"/>
        <end position="220"/>
    </location>
</feature>
<evidence type="ECO:0000256" key="4">
    <source>
        <dbReference type="SAM" id="Phobius"/>
    </source>
</evidence>
<dbReference type="Pfam" id="PF03024">
    <property type="entry name" value="Folate_rec"/>
    <property type="match status" value="1"/>
</dbReference>
<feature type="transmembrane region" description="Helical" evidence="4">
    <location>
        <begin position="252"/>
        <end position="279"/>
    </location>
</feature>
<keyword evidence="4" id="KW-0812">Transmembrane</keyword>
<dbReference type="EMBL" id="AY543013">
    <property type="protein sequence ID" value="AAT09105.1"/>
    <property type="molecule type" value="mRNA"/>
</dbReference>
<organism evidence="7">
    <name type="scientific">Bigelowiella natans</name>
    <name type="common">Pedinomonas minutissima</name>
    <name type="synonym">Chlorarachnion sp. (strain CCMP621)</name>
    <dbReference type="NCBI Taxonomy" id="227086"/>
    <lineage>
        <taxon>Eukaryota</taxon>
        <taxon>Sar</taxon>
        <taxon>Rhizaria</taxon>
        <taxon>Cercozoa</taxon>
        <taxon>Chlorarachniophyceae</taxon>
        <taxon>Bigelowiella</taxon>
    </lineage>
</organism>
<feature type="signal peptide" evidence="5">
    <location>
        <begin position="1"/>
        <end position="19"/>
    </location>
</feature>
<keyword evidence="2 5" id="KW-0732">Signal</keyword>
<keyword evidence="4" id="KW-0472">Membrane</keyword>
<keyword evidence="3" id="KW-1015">Disulfide bond</keyword>
<dbReference type="PANTHER" id="PTHR10517:SF14">
    <property type="entry name" value="FOLATE RECEPTOR 1-RELATED"/>
    <property type="match status" value="1"/>
</dbReference>
<keyword evidence="4" id="KW-1133">Transmembrane helix</keyword>
<accession>Q5YEQ8</accession>
<proteinExistence type="evidence at transcript level"/>
<evidence type="ECO:0000259" key="6">
    <source>
        <dbReference type="Pfam" id="PF03024"/>
    </source>
</evidence>